<dbReference type="RefSeq" id="WP_187779888.1">
    <property type="nucleotide sequence ID" value="NZ_JACTUZ010000100.1"/>
</dbReference>
<evidence type="ECO:0008006" key="4">
    <source>
        <dbReference type="Google" id="ProtNLM"/>
    </source>
</evidence>
<evidence type="ECO:0000256" key="1">
    <source>
        <dbReference type="SAM" id="Phobius"/>
    </source>
</evidence>
<evidence type="ECO:0000313" key="3">
    <source>
        <dbReference type="Proteomes" id="UP000603940"/>
    </source>
</evidence>
<comment type="caution">
    <text evidence="2">The sequence shown here is derived from an EMBL/GenBank/DDBJ whole genome shotgun (WGS) entry which is preliminary data.</text>
</comment>
<keyword evidence="1" id="KW-0472">Membrane</keyword>
<gene>
    <name evidence="2" type="ORF">IBL25_17885</name>
</gene>
<sequence>MRRSFSTPDFLASLPGMRTGGPVALRRVAGFALLGCSLWLVSMLALVRAVMGLFH</sequence>
<keyword evidence="1" id="KW-0812">Transmembrane</keyword>
<accession>A0ABR7RBE9</accession>
<feature type="transmembrane region" description="Helical" evidence="1">
    <location>
        <begin position="28"/>
        <end position="51"/>
    </location>
</feature>
<evidence type="ECO:0000313" key="2">
    <source>
        <dbReference type="EMBL" id="MBC9178817.1"/>
    </source>
</evidence>
<organism evidence="2 3">
    <name type="scientific">Pseudoroseomonas ludipueritiae</name>
    <dbReference type="NCBI Taxonomy" id="198093"/>
    <lineage>
        <taxon>Bacteria</taxon>
        <taxon>Pseudomonadati</taxon>
        <taxon>Pseudomonadota</taxon>
        <taxon>Alphaproteobacteria</taxon>
        <taxon>Acetobacterales</taxon>
        <taxon>Acetobacteraceae</taxon>
        <taxon>Pseudoroseomonas</taxon>
    </lineage>
</organism>
<proteinExistence type="predicted"/>
<name>A0ABR7RBE9_9PROT</name>
<keyword evidence="3" id="KW-1185">Reference proteome</keyword>
<protein>
    <recommendedName>
        <fullName evidence="4">DUF2474 domain-containing protein</fullName>
    </recommendedName>
</protein>
<dbReference type="Proteomes" id="UP000603940">
    <property type="component" value="Unassembled WGS sequence"/>
</dbReference>
<dbReference type="EMBL" id="JACTUZ010000100">
    <property type="protein sequence ID" value="MBC9178817.1"/>
    <property type="molecule type" value="Genomic_DNA"/>
</dbReference>
<reference evidence="2 3" key="1">
    <citation type="journal article" date="2009" name="Int. J. Syst. Evol. Microbiol.">
        <title>Transfer of Teichococcus ludipueritiae and Muricoccus roseus to the genus Roseomonas, as Roseomonas ludipueritiae comb. nov. and Roseomonas rosea comb. nov., respectively, and emended description of the genus Roseomonas.</title>
        <authorList>
            <person name="Sanchez-Porro C."/>
            <person name="Gallego V."/>
            <person name="Busse H.J."/>
            <person name="Kampfer P."/>
            <person name="Ventosa A."/>
        </authorList>
    </citation>
    <scope>NUCLEOTIDE SEQUENCE [LARGE SCALE GENOMIC DNA]</scope>
    <source>
        <strain evidence="2 3">DSM 14915</strain>
    </source>
</reference>
<keyword evidence="1" id="KW-1133">Transmembrane helix</keyword>